<dbReference type="InterPro" id="IPR015943">
    <property type="entry name" value="WD40/YVTN_repeat-like_dom_sf"/>
</dbReference>
<dbReference type="PANTHER" id="PTHR44472:SF1">
    <property type="entry name" value="DDB1 AND CUL4 ASSOCIATED FACTOR 4"/>
    <property type="match status" value="1"/>
</dbReference>
<dbReference type="Proteomes" id="UP001150569">
    <property type="component" value="Unassembled WGS sequence"/>
</dbReference>
<feature type="repeat" description="WD" evidence="3">
    <location>
        <begin position="528"/>
        <end position="559"/>
    </location>
</feature>
<evidence type="ECO:0000313" key="5">
    <source>
        <dbReference type="EMBL" id="KAJ1928003.1"/>
    </source>
</evidence>
<evidence type="ECO:0000256" key="4">
    <source>
        <dbReference type="SAM" id="MobiDB-lite"/>
    </source>
</evidence>
<dbReference type="AlphaFoldDB" id="A0A9W8AJ16"/>
<dbReference type="Gene3D" id="2.130.10.10">
    <property type="entry name" value="YVTN repeat-like/Quinoprotein amine dehydrogenase"/>
    <property type="match status" value="2"/>
</dbReference>
<sequence length="615" mass="67675">MKHCGQNRRSDSISHNHSNPPVPPASTAASRPVSAATPTMLDLPGFFFCPSRQRYFRVEERSVNRDNPLHADSLRAQDEIQRARKAVCETGHRLHQRILPWLTLLAQREAGGRPALPQLAGALGPAPTWPTAESLQKNHLRRCFQSLGCTASIDLARRTSYANRHTDLADDYQLAPASFRVLMPNPQQPGTLATLTSHSRLDQLDLSPTASTLRIRQINSHQTTAFINACLPWGDSHDPSYIGYTEGGSSNTGMIAVIPTDRSHPEITYHLNATTIWTAAISPSIAGSSHVSFGTSGELVNFRGAPGRPELTRDLVIRTGSDVFTIAFDQYRPEVVLAGCRDGRIRVLDYRQPYAKDLPAYGVLPGLGHYSGASVSHLAQVDPYRWVSSSTATEISLWDLRLPRLNPCGTRGRWLTYEPATLDGAPTERPSPRPSRAPLVIDLDFRAHTLGLDPALNLGATPAINLFGRGRIHRGHSRHQRPSGPRGKPPDTVQLADTYETRTRHDRAAEPLLRYAGHVNTHFRDLGFALHPTGRALAAAGTDHVVRVWDTDRGELLQALTSPAADMDRPVGPPADIVDQNLIRQLHWTDIKRQGVDLSLLAAQHQSLLLFGFKP</sequence>
<feature type="region of interest" description="Disordered" evidence="4">
    <location>
        <begin position="474"/>
        <end position="493"/>
    </location>
</feature>
<keyword evidence="1 3" id="KW-0853">WD repeat</keyword>
<dbReference type="OrthoDB" id="5558938at2759"/>
<keyword evidence="6" id="KW-1185">Reference proteome</keyword>
<dbReference type="PANTHER" id="PTHR44472">
    <property type="entry name" value="DDB1- AND CUL4-ASSOCIATED FACTOR 4-RELATED"/>
    <property type="match status" value="1"/>
</dbReference>
<dbReference type="EMBL" id="JANBPT010000093">
    <property type="protein sequence ID" value="KAJ1928003.1"/>
    <property type="molecule type" value="Genomic_DNA"/>
</dbReference>
<protein>
    <submittedName>
        <fullName evidence="5">Uncharacterized protein</fullName>
    </submittedName>
</protein>
<dbReference type="PROSITE" id="PS50082">
    <property type="entry name" value="WD_REPEATS_2"/>
    <property type="match status" value="1"/>
</dbReference>
<feature type="region of interest" description="Disordered" evidence="4">
    <location>
        <begin position="1"/>
        <end position="33"/>
    </location>
</feature>
<organism evidence="5 6">
    <name type="scientific">Tieghemiomyces parasiticus</name>
    <dbReference type="NCBI Taxonomy" id="78921"/>
    <lineage>
        <taxon>Eukaryota</taxon>
        <taxon>Fungi</taxon>
        <taxon>Fungi incertae sedis</taxon>
        <taxon>Zoopagomycota</taxon>
        <taxon>Kickxellomycotina</taxon>
        <taxon>Dimargaritomycetes</taxon>
        <taxon>Dimargaritales</taxon>
        <taxon>Dimargaritaceae</taxon>
        <taxon>Tieghemiomyces</taxon>
    </lineage>
</organism>
<accession>A0A9W8AJ16</accession>
<gene>
    <name evidence="5" type="ORF">IWQ60_002466</name>
</gene>
<reference evidence="5" key="1">
    <citation type="submission" date="2022-07" db="EMBL/GenBank/DDBJ databases">
        <title>Phylogenomic reconstructions and comparative analyses of Kickxellomycotina fungi.</title>
        <authorList>
            <person name="Reynolds N.K."/>
            <person name="Stajich J.E."/>
            <person name="Barry K."/>
            <person name="Grigoriev I.V."/>
            <person name="Crous P."/>
            <person name="Smith M.E."/>
        </authorList>
    </citation>
    <scope>NUCLEOTIDE SEQUENCE</scope>
    <source>
        <strain evidence="5">RSA 861</strain>
    </source>
</reference>
<dbReference type="SUPFAM" id="SSF50978">
    <property type="entry name" value="WD40 repeat-like"/>
    <property type="match status" value="1"/>
</dbReference>
<dbReference type="GO" id="GO:0080008">
    <property type="term" value="C:Cul4-RING E3 ubiquitin ligase complex"/>
    <property type="evidence" value="ECO:0007669"/>
    <property type="project" value="TreeGrafter"/>
</dbReference>
<evidence type="ECO:0000256" key="1">
    <source>
        <dbReference type="ARBA" id="ARBA00022574"/>
    </source>
</evidence>
<dbReference type="InterPro" id="IPR052254">
    <property type="entry name" value="CUL4-DDB1_E3_ligase_receptor"/>
</dbReference>
<name>A0A9W8AJ16_9FUNG</name>
<dbReference type="InterPro" id="IPR036322">
    <property type="entry name" value="WD40_repeat_dom_sf"/>
</dbReference>
<dbReference type="Pfam" id="PF00400">
    <property type="entry name" value="WD40"/>
    <property type="match status" value="1"/>
</dbReference>
<evidence type="ECO:0000313" key="6">
    <source>
        <dbReference type="Proteomes" id="UP001150569"/>
    </source>
</evidence>
<comment type="caution">
    <text evidence="5">The sequence shown here is derived from an EMBL/GenBank/DDBJ whole genome shotgun (WGS) entry which is preliminary data.</text>
</comment>
<dbReference type="InterPro" id="IPR001680">
    <property type="entry name" value="WD40_rpt"/>
</dbReference>
<dbReference type="PROSITE" id="PS00678">
    <property type="entry name" value="WD_REPEATS_1"/>
    <property type="match status" value="1"/>
</dbReference>
<dbReference type="SMART" id="SM00320">
    <property type="entry name" value="WD40"/>
    <property type="match status" value="2"/>
</dbReference>
<dbReference type="InterPro" id="IPR019775">
    <property type="entry name" value="WD40_repeat_CS"/>
</dbReference>
<keyword evidence="2" id="KW-0677">Repeat</keyword>
<evidence type="ECO:0000256" key="2">
    <source>
        <dbReference type="ARBA" id="ARBA00022737"/>
    </source>
</evidence>
<proteinExistence type="predicted"/>
<evidence type="ECO:0000256" key="3">
    <source>
        <dbReference type="PROSITE-ProRule" id="PRU00221"/>
    </source>
</evidence>